<dbReference type="PANTHER" id="PTHR30532">
    <property type="entry name" value="IRON III DICITRATE-BINDING PERIPLASMIC PROTEIN"/>
    <property type="match status" value="1"/>
</dbReference>
<organism evidence="4 5">
    <name type="scientific">Halosimplex aquaticum</name>
    <dbReference type="NCBI Taxonomy" id="3026162"/>
    <lineage>
        <taxon>Archaea</taxon>
        <taxon>Methanobacteriati</taxon>
        <taxon>Methanobacteriota</taxon>
        <taxon>Stenosarchaea group</taxon>
        <taxon>Halobacteria</taxon>
        <taxon>Halobacteriales</taxon>
        <taxon>Haloarculaceae</taxon>
        <taxon>Halosimplex</taxon>
    </lineage>
</organism>
<protein>
    <submittedName>
        <fullName evidence="4">ABC transporter substrate-binding protein</fullName>
    </submittedName>
</protein>
<dbReference type="RefSeq" id="WP_274324191.1">
    <property type="nucleotide sequence ID" value="NZ_CP118158.1"/>
</dbReference>
<evidence type="ECO:0000313" key="4">
    <source>
        <dbReference type="EMBL" id="MFC7138573.1"/>
    </source>
</evidence>
<gene>
    <name evidence="4" type="ORF">ACFQMA_01830</name>
</gene>
<dbReference type="SUPFAM" id="SSF53807">
    <property type="entry name" value="Helical backbone' metal receptor"/>
    <property type="match status" value="1"/>
</dbReference>
<feature type="compositionally biased region" description="Low complexity" evidence="3">
    <location>
        <begin position="66"/>
        <end position="77"/>
    </location>
</feature>
<dbReference type="AlphaFoldDB" id="A0ABD5XTR0"/>
<reference evidence="4 5" key="1">
    <citation type="journal article" date="2019" name="Int. J. Syst. Evol. Microbiol.">
        <title>The Global Catalogue of Microorganisms (GCM) 10K type strain sequencing project: providing services to taxonomists for standard genome sequencing and annotation.</title>
        <authorList>
            <consortium name="The Broad Institute Genomics Platform"/>
            <consortium name="The Broad Institute Genome Sequencing Center for Infectious Disease"/>
            <person name="Wu L."/>
            <person name="Ma J."/>
        </authorList>
    </citation>
    <scope>NUCLEOTIDE SEQUENCE [LARGE SCALE GENOMIC DNA]</scope>
    <source>
        <strain evidence="4 5">XZYJT29</strain>
    </source>
</reference>
<feature type="compositionally biased region" description="Low complexity" evidence="3">
    <location>
        <begin position="44"/>
        <end position="57"/>
    </location>
</feature>
<dbReference type="GeneID" id="78818813"/>
<accession>A0ABD5XTR0</accession>
<dbReference type="EMBL" id="JBHTAS010000001">
    <property type="protein sequence ID" value="MFC7138573.1"/>
    <property type="molecule type" value="Genomic_DNA"/>
</dbReference>
<feature type="region of interest" description="Disordered" evidence="3">
    <location>
        <begin position="33"/>
        <end position="78"/>
    </location>
</feature>
<dbReference type="Gene3D" id="3.40.50.1980">
    <property type="entry name" value="Nitrogenase molybdenum iron protein domain"/>
    <property type="match status" value="2"/>
</dbReference>
<evidence type="ECO:0000256" key="1">
    <source>
        <dbReference type="ARBA" id="ARBA00022448"/>
    </source>
</evidence>
<name>A0ABD5XTR0_9EURY</name>
<comment type="caution">
    <text evidence="4">The sequence shown here is derived from an EMBL/GenBank/DDBJ whole genome shotgun (WGS) entry which is preliminary data.</text>
</comment>
<evidence type="ECO:0000256" key="2">
    <source>
        <dbReference type="ARBA" id="ARBA00022729"/>
    </source>
</evidence>
<keyword evidence="1" id="KW-0813">Transport</keyword>
<dbReference type="PANTHER" id="PTHR30532:SF1">
    <property type="entry name" value="IRON(3+)-HYDROXAMATE-BINDING PROTEIN FHUD"/>
    <property type="match status" value="1"/>
</dbReference>
<keyword evidence="5" id="KW-1185">Reference proteome</keyword>
<proteinExistence type="predicted"/>
<sequence>MGDDGSGHDAPTRREYMKYGTAVIGGGLIAGCSSGRSGSTPVSTDGETAETTGTETTTDTKRTTDTETTMGTNTVGDRSYSVTMAPMGTVTFDSVPQNVLASSTANIDIAAALGHGTAVKSTSRPSSSIPSLEFYYSRLDTSNDWIEFQDAGNFSKETLYELDSDVHFLDPAYVNSLDGWSRSDIEEVKGNVGPFFGNMYSRKHREPPESWRDSYQYYTLWELTEKYAEVLQERERFEQLNGVKERLLSYIQSNLPAPNDRPTVGMVYPRLSEDAFYVHRLNQPGYFFAHTRPLDAVDVFADIETGEYGGKLIDYEAMIEADPDVIIMNHGISAYYDVPDAKQSIRDHSVGSELTAVQNDRLYASGNPRQGPLMNLFQLEMAAKQFYPERFGEWPGYSADEPYPEIPEDEQLFDRQRVADIISGDF</sequence>
<feature type="compositionally biased region" description="Polar residues" evidence="3">
    <location>
        <begin position="34"/>
        <end position="43"/>
    </location>
</feature>
<evidence type="ECO:0000313" key="5">
    <source>
        <dbReference type="Proteomes" id="UP001596432"/>
    </source>
</evidence>
<dbReference type="InterPro" id="IPR051313">
    <property type="entry name" value="Bact_iron-sidero_bind"/>
</dbReference>
<keyword evidence="2" id="KW-0732">Signal</keyword>
<evidence type="ECO:0000256" key="3">
    <source>
        <dbReference type="SAM" id="MobiDB-lite"/>
    </source>
</evidence>
<dbReference type="Proteomes" id="UP001596432">
    <property type="component" value="Unassembled WGS sequence"/>
</dbReference>